<dbReference type="EMBL" id="MK071979">
    <property type="protein sequence ID" value="AYV75378.1"/>
    <property type="molecule type" value="Genomic_DNA"/>
</dbReference>
<proteinExistence type="predicted"/>
<protein>
    <submittedName>
        <fullName evidence="1">Uncharacterized protein</fullName>
    </submittedName>
</protein>
<evidence type="ECO:0000313" key="1">
    <source>
        <dbReference type="EMBL" id="AYV75378.1"/>
    </source>
</evidence>
<name>A0A3G4ZKL3_9VIRU</name>
<reference evidence="1" key="1">
    <citation type="submission" date="2018-10" db="EMBL/GenBank/DDBJ databases">
        <title>Hidden diversity of soil giant viruses.</title>
        <authorList>
            <person name="Schulz F."/>
            <person name="Alteio L."/>
            <person name="Goudeau D."/>
            <person name="Ryan E.M."/>
            <person name="Malmstrom R.R."/>
            <person name="Blanchard J."/>
            <person name="Woyke T."/>
        </authorList>
    </citation>
    <scope>NUCLEOTIDE SEQUENCE</scope>
    <source>
        <strain evidence="1">TEV1</strain>
    </source>
</reference>
<organism evidence="1">
    <name type="scientific">Terrestrivirus sp</name>
    <dbReference type="NCBI Taxonomy" id="2487775"/>
    <lineage>
        <taxon>Viruses</taxon>
        <taxon>Varidnaviria</taxon>
        <taxon>Bamfordvirae</taxon>
        <taxon>Nucleocytoviricota</taxon>
        <taxon>Megaviricetes</taxon>
        <taxon>Imitervirales</taxon>
        <taxon>Mimiviridae</taxon>
        <taxon>Klosneuvirinae</taxon>
    </lineage>
</organism>
<sequence>MEQIEKYITELEKDFLNTDINSKFVLRIFPPNGFNFQEEFSKLAHSEEYFGKPHLNLILFATLMTKYPFLSSGRHLENIRSLTNGIIGLDYTDEFLNEINADYFNNMMQCPHLIPYVKLISPQIEFFKNLDERLTLCFVKIMKYYPETGEFFKSMYSSKVLSEEYKKILSEEVKKDRTITHSLKVLWPNEKF</sequence>
<gene>
    <name evidence="1" type="ORF">Terrestrivirus1_252</name>
</gene>
<accession>A0A3G4ZKL3</accession>